<dbReference type="OrthoDB" id="3210860at2"/>
<comment type="caution">
    <text evidence="1">The sequence shown here is derived from an EMBL/GenBank/DDBJ whole genome shotgun (WGS) entry which is preliminary data.</text>
</comment>
<dbReference type="AlphaFoldDB" id="A0A2A9CPL8"/>
<dbReference type="EMBL" id="PDJC01000001">
    <property type="protein sequence ID" value="PFG16333.1"/>
    <property type="molecule type" value="Genomic_DNA"/>
</dbReference>
<name>A0A2A9CPL8_9ACTN</name>
<organism evidence="1 2">
    <name type="scientific">Propionicimonas paludicola</name>
    <dbReference type="NCBI Taxonomy" id="185243"/>
    <lineage>
        <taxon>Bacteria</taxon>
        <taxon>Bacillati</taxon>
        <taxon>Actinomycetota</taxon>
        <taxon>Actinomycetes</taxon>
        <taxon>Propionibacteriales</taxon>
        <taxon>Nocardioidaceae</taxon>
        <taxon>Propionicimonas</taxon>
    </lineage>
</organism>
<accession>A0A2A9CPL8</accession>
<gene>
    <name evidence="1" type="ORF">ATK74_0868</name>
</gene>
<evidence type="ECO:0000313" key="1">
    <source>
        <dbReference type="EMBL" id="PFG16333.1"/>
    </source>
</evidence>
<protein>
    <submittedName>
        <fullName evidence="1">Uncharacterized protein DUF3145</fullName>
    </submittedName>
</protein>
<dbReference type="Pfam" id="PF11343">
    <property type="entry name" value="DUF3145"/>
    <property type="match status" value="1"/>
</dbReference>
<evidence type="ECO:0000313" key="2">
    <source>
        <dbReference type="Proteomes" id="UP000226079"/>
    </source>
</evidence>
<dbReference type="InterPro" id="IPR021491">
    <property type="entry name" value="DUF3145"/>
</dbReference>
<keyword evidence="2" id="KW-1185">Reference proteome</keyword>
<dbReference type="Proteomes" id="UP000226079">
    <property type="component" value="Unassembled WGS sequence"/>
</dbReference>
<proteinExistence type="predicted"/>
<dbReference type="RefSeq" id="WP_098459885.1">
    <property type="nucleotide sequence ID" value="NZ_PDJC01000001.1"/>
</dbReference>
<reference evidence="1 2" key="1">
    <citation type="submission" date="2017-10" db="EMBL/GenBank/DDBJ databases">
        <title>Sequencing the genomes of 1000 actinobacteria strains.</title>
        <authorList>
            <person name="Klenk H.-P."/>
        </authorList>
    </citation>
    <scope>NUCLEOTIDE SEQUENCE [LARGE SCALE GENOMIC DNA]</scope>
    <source>
        <strain evidence="1 2">DSM 15597</strain>
    </source>
</reference>
<sequence length="165" mass="17880">MDHTRGIIQIHSAPAALRPHLEWAIGAVFGHPIELSWSDQPAEPRTLRSEYSWRGPAGTGAQLTSALKGCLRARFEVTEEASAAGAGSRWAYTPALGLFAATIGEHGDIMIHEDRLKQALLADALGRRSLAEGVAELLGARWDDELEVFRQAGAGQPVRWLHQVG</sequence>